<protein>
    <submittedName>
        <fullName evidence="1">Uncharacterized protein</fullName>
    </submittedName>
</protein>
<name>A0A3B3CVP3_ORYME</name>
<evidence type="ECO:0000313" key="2">
    <source>
        <dbReference type="Proteomes" id="UP000261560"/>
    </source>
</evidence>
<dbReference type="InterPro" id="IPR036397">
    <property type="entry name" value="RNaseH_sf"/>
</dbReference>
<sequence length="93" mass="11003">MGRTWTFQHDNDPKHKTKSTCHWFQQNKLKVLERTCALCEMVLKAFRPFLILPQILEECAWNFFAKTTDICVGCFYFPSLFNFPLLEGYAALY</sequence>
<dbReference type="GeneTree" id="ENSGT01120000275685"/>
<accession>A0A3B3CVP3</accession>
<proteinExistence type="predicted"/>
<keyword evidence="2" id="KW-1185">Reference proteome</keyword>
<dbReference type="Gene3D" id="3.30.420.10">
    <property type="entry name" value="Ribonuclease H-like superfamily/Ribonuclease H"/>
    <property type="match status" value="1"/>
</dbReference>
<reference evidence="1" key="2">
    <citation type="submission" date="2025-09" db="UniProtKB">
        <authorList>
            <consortium name="Ensembl"/>
        </authorList>
    </citation>
    <scope>IDENTIFICATION</scope>
</reference>
<organism evidence="1 2">
    <name type="scientific">Oryzias melastigma</name>
    <name type="common">Marine medaka</name>
    <dbReference type="NCBI Taxonomy" id="30732"/>
    <lineage>
        <taxon>Eukaryota</taxon>
        <taxon>Metazoa</taxon>
        <taxon>Chordata</taxon>
        <taxon>Craniata</taxon>
        <taxon>Vertebrata</taxon>
        <taxon>Euteleostomi</taxon>
        <taxon>Actinopterygii</taxon>
        <taxon>Neopterygii</taxon>
        <taxon>Teleostei</taxon>
        <taxon>Neoteleostei</taxon>
        <taxon>Acanthomorphata</taxon>
        <taxon>Ovalentaria</taxon>
        <taxon>Atherinomorphae</taxon>
        <taxon>Beloniformes</taxon>
        <taxon>Adrianichthyidae</taxon>
        <taxon>Oryziinae</taxon>
        <taxon>Oryzias</taxon>
    </lineage>
</organism>
<dbReference type="Proteomes" id="UP000261560">
    <property type="component" value="Unplaced"/>
</dbReference>
<evidence type="ECO:0000313" key="1">
    <source>
        <dbReference type="Ensembl" id="ENSOMEP00000021666.1"/>
    </source>
</evidence>
<dbReference type="AlphaFoldDB" id="A0A3B3CVP3"/>
<dbReference type="Ensembl" id="ENSOMET00000031400.1">
    <property type="protein sequence ID" value="ENSOMEP00000021666.1"/>
    <property type="gene ID" value="ENSOMEG00000023587.1"/>
</dbReference>
<dbReference type="GO" id="GO:0003676">
    <property type="term" value="F:nucleic acid binding"/>
    <property type="evidence" value="ECO:0007669"/>
    <property type="project" value="InterPro"/>
</dbReference>
<reference evidence="1" key="1">
    <citation type="submission" date="2025-08" db="UniProtKB">
        <authorList>
            <consortium name="Ensembl"/>
        </authorList>
    </citation>
    <scope>IDENTIFICATION</scope>
</reference>
<dbReference type="PaxDb" id="30732-ENSOMEP00000021666"/>